<dbReference type="VEuPathDB" id="PlasmoDB:AK88_04070"/>
<keyword evidence="5" id="KW-1185">Reference proteome</keyword>
<organism evidence="4 5">
    <name type="scientific">Plasmodium fragile</name>
    <dbReference type="NCBI Taxonomy" id="5857"/>
    <lineage>
        <taxon>Eukaryota</taxon>
        <taxon>Sar</taxon>
        <taxon>Alveolata</taxon>
        <taxon>Apicomplexa</taxon>
        <taxon>Aconoidasida</taxon>
        <taxon>Haemosporida</taxon>
        <taxon>Plasmodiidae</taxon>
        <taxon>Plasmodium</taxon>
        <taxon>Plasmodium (Plasmodium)</taxon>
    </lineage>
</organism>
<dbReference type="EMBL" id="KQ001697">
    <property type="protein sequence ID" value="KJP86256.1"/>
    <property type="molecule type" value="Genomic_DNA"/>
</dbReference>
<feature type="signal peptide" evidence="3">
    <location>
        <begin position="1"/>
        <end position="25"/>
    </location>
</feature>
<dbReference type="InterPro" id="IPR004398">
    <property type="entry name" value="RNA_MeTrfase_RsmD"/>
</dbReference>
<dbReference type="Gene3D" id="3.40.50.150">
    <property type="entry name" value="Vaccinia Virus protein VP39"/>
    <property type="match status" value="1"/>
</dbReference>
<dbReference type="AlphaFoldDB" id="A0A0D9QKK8"/>
<reference evidence="4 5" key="1">
    <citation type="submission" date="2014-03" db="EMBL/GenBank/DDBJ databases">
        <title>The Genome Sequence of Plasmodium fragile nilgiri.</title>
        <authorList>
            <consortium name="The Broad Institute Genomics Platform"/>
            <consortium name="The Broad Institute Genome Sequencing Center for Infectious Disease"/>
            <person name="Neafsey D."/>
            <person name="Duraisingh M."/>
            <person name="Young S.K."/>
            <person name="Zeng Q."/>
            <person name="Gargeya S."/>
            <person name="Abouelleil A."/>
            <person name="Alvarado L."/>
            <person name="Chapman S.B."/>
            <person name="Gainer-Dewar J."/>
            <person name="Goldberg J."/>
            <person name="Griggs A."/>
            <person name="Gujja S."/>
            <person name="Hansen M."/>
            <person name="Howarth C."/>
            <person name="Imamovic A."/>
            <person name="Larimer J."/>
            <person name="Pearson M."/>
            <person name="Poon T.W."/>
            <person name="Priest M."/>
            <person name="Roberts A."/>
            <person name="Saif S."/>
            <person name="Shea T."/>
            <person name="Sykes S."/>
            <person name="Wortman J."/>
            <person name="Nusbaum C."/>
            <person name="Birren B."/>
        </authorList>
    </citation>
    <scope>NUCLEOTIDE SEQUENCE [LARGE SCALE GENOMIC DNA]</scope>
    <source>
        <strain evidence="5">nilgiri</strain>
    </source>
</reference>
<keyword evidence="2 4" id="KW-0808">Transferase</keyword>
<sequence>MKALHLHQLLLPLLLLLWLSLSVEGIRKSADTRHKKGLIKRATRKVAGYTRLYKRSFKLKEEEVLGRYEVKAYFFFDESFEKRFKWNLYYKFCRTGSPNICNYIQLRRQFEKWYGDKSFSIKKYMSDVTLVFNQFSSKYSILQFDVKLEPHSILKISKVPNLSDILMESLTNLISRKKLKPPSDIPSWRLSFNYITGVKKLVMKTPAQVPGMNFYFYFVIPAYKYYYSRLFANIGDIHFKYEWGIRNYKVGYFTMEHMTIRHACTVQRGHAVGVGAVEEVHSQRDEKPAGVSTKAGDAGNVAEVPTQKKKKQKREIKKDEYGIPDERLNITRHINSKIKSKYNFCRVKTYNETININYKKKKILSIHEGKLKNRRIYSPDTYTRPMMSKVKESLFSILSHLGIFSNSSINVLDVFSGSGNLGIECISRDIPHVTFVDLSLNSCKTIYENLKLCNINHSYNQIIRADAMELLKCPLRFHIGDKYQLAFFTPPYEQIVYSELIRNIANSELFDRDCLVFIEYPKELEMLPQRVYNMIGLRNRKFGRTYFALYVLNSSGKYLFAESSDEFYPLHYNRKQRRQAKYL</sequence>
<dbReference type="GeneID" id="24269384"/>
<protein>
    <submittedName>
        <fullName evidence="4">RsmD family RNA methyltransferase</fullName>
    </submittedName>
</protein>
<feature type="chain" id="PRO_5002343621" evidence="3">
    <location>
        <begin position="26"/>
        <end position="583"/>
    </location>
</feature>
<keyword evidence="1 4" id="KW-0489">Methyltransferase</keyword>
<dbReference type="OrthoDB" id="3548at2759"/>
<evidence type="ECO:0000313" key="4">
    <source>
        <dbReference type="EMBL" id="KJP86256.1"/>
    </source>
</evidence>
<dbReference type="GO" id="GO:0031167">
    <property type="term" value="P:rRNA methylation"/>
    <property type="evidence" value="ECO:0007669"/>
    <property type="project" value="InterPro"/>
</dbReference>
<evidence type="ECO:0000313" key="5">
    <source>
        <dbReference type="Proteomes" id="UP000054561"/>
    </source>
</evidence>
<evidence type="ECO:0000256" key="3">
    <source>
        <dbReference type="SAM" id="SignalP"/>
    </source>
</evidence>
<dbReference type="CDD" id="cd02440">
    <property type="entry name" value="AdoMet_MTases"/>
    <property type="match status" value="1"/>
</dbReference>
<dbReference type="GO" id="GO:0008168">
    <property type="term" value="F:methyltransferase activity"/>
    <property type="evidence" value="ECO:0007669"/>
    <property type="project" value="UniProtKB-KW"/>
</dbReference>
<proteinExistence type="predicted"/>
<dbReference type="Pfam" id="PF03602">
    <property type="entry name" value="Cons_hypoth95"/>
    <property type="match status" value="1"/>
</dbReference>
<dbReference type="PANTHER" id="PTHR43542:SF1">
    <property type="entry name" value="METHYLTRANSFERASE"/>
    <property type="match status" value="1"/>
</dbReference>
<dbReference type="PANTHER" id="PTHR43542">
    <property type="entry name" value="METHYLTRANSFERASE"/>
    <property type="match status" value="1"/>
</dbReference>
<evidence type="ECO:0000256" key="1">
    <source>
        <dbReference type="ARBA" id="ARBA00022603"/>
    </source>
</evidence>
<accession>A0A0D9QKK8</accession>
<evidence type="ECO:0000256" key="2">
    <source>
        <dbReference type="ARBA" id="ARBA00022679"/>
    </source>
</evidence>
<gene>
    <name evidence="4" type="ORF">AK88_04070</name>
</gene>
<name>A0A0D9QKK8_PLAFR</name>
<dbReference type="RefSeq" id="XP_012337103.1">
    <property type="nucleotide sequence ID" value="XM_012481680.1"/>
</dbReference>
<dbReference type="SUPFAM" id="SSF53335">
    <property type="entry name" value="S-adenosyl-L-methionine-dependent methyltransferases"/>
    <property type="match status" value="1"/>
</dbReference>
<dbReference type="Proteomes" id="UP000054561">
    <property type="component" value="Unassembled WGS sequence"/>
</dbReference>
<keyword evidence="3" id="KW-0732">Signal</keyword>
<dbReference type="InterPro" id="IPR029063">
    <property type="entry name" value="SAM-dependent_MTases_sf"/>
</dbReference>